<organism evidence="3 4">
    <name type="scientific">Magallana gigas</name>
    <name type="common">Pacific oyster</name>
    <name type="synonym">Crassostrea gigas</name>
    <dbReference type="NCBI Taxonomy" id="29159"/>
    <lineage>
        <taxon>Eukaryota</taxon>
        <taxon>Metazoa</taxon>
        <taxon>Spiralia</taxon>
        <taxon>Lophotrochozoa</taxon>
        <taxon>Mollusca</taxon>
        <taxon>Bivalvia</taxon>
        <taxon>Autobranchia</taxon>
        <taxon>Pteriomorphia</taxon>
        <taxon>Ostreida</taxon>
        <taxon>Ostreoidea</taxon>
        <taxon>Ostreidae</taxon>
        <taxon>Magallana</taxon>
    </lineage>
</organism>
<name>A0A8W8LAN2_MAGGI</name>
<dbReference type="Gene3D" id="2.170.300.10">
    <property type="entry name" value="Tie2 ligand-binding domain superfamily"/>
    <property type="match status" value="1"/>
</dbReference>
<dbReference type="EnsemblMetazoa" id="G27286.4">
    <property type="protein sequence ID" value="G27286.4:cds"/>
    <property type="gene ID" value="G27286"/>
</dbReference>
<proteinExistence type="predicted"/>
<dbReference type="AlphaFoldDB" id="A0A8W8LAN2"/>
<evidence type="ECO:0000313" key="4">
    <source>
        <dbReference type="Proteomes" id="UP000005408"/>
    </source>
</evidence>
<evidence type="ECO:0000313" key="3">
    <source>
        <dbReference type="EnsemblMetazoa" id="G27286.4:cds"/>
    </source>
</evidence>
<evidence type="ECO:0000256" key="2">
    <source>
        <dbReference type="SAM" id="SignalP"/>
    </source>
</evidence>
<keyword evidence="4" id="KW-1185">Reference proteome</keyword>
<dbReference type="OrthoDB" id="6060805at2759"/>
<accession>A0A8W8LAN2</accession>
<sequence>MNFLTINSFLLVIVPNCKAENCSNRRNENNQIPCCANFYRDKGECKECLPGYFGTNCKLRCFYPGFGKQCMNTCDCNISDCDPVSGCQGNDTEIQITSVNTRSWVSLSVNPNFPWSYSSAATPDYSTDEEELYNDRGLKTKNSKMPVIIVGCVIILLILVNGIKWISKPVKIAHIITNTMEDNDLPTVYTEIDERSEQEFESNTMRTTVTTTSFTSLNGIETRQPQLPVRNTQLNFF</sequence>
<reference evidence="3" key="1">
    <citation type="submission" date="2022-08" db="UniProtKB">
        <authorList>
            <consortium name="EnsemblMetazoa"/>
        </authorList>
    </citation>
    <scope>IDENTIFICATION</scope>
    <source>
        <strain evidence="3">05x7-T-G4-1.051#20</strain>
    </source>
</reference>
<feature type="transmembrane region" description="Helical" evidence="1">
    <location>
        <begin position="145"/>
        <end position="163"/>
    </location>
</feature>
<dbReference type="Proteomes" id="UP000005408">
    <property type="component" value="Unassembled WGS sequence"/>
</dbReference>
<keyword evidence="1" id="KW-0472">Membrane</keyword>
<keyword evidence="1" id="KW-0812">Transmembrane</keyword>
<feature type="chain" id="PRO_5036491713" evidence="2">
    <location>
        <begin position="20"/>
        <end position="237"/>
    </location>
</feature>
<feature type="signal peptide" evidence="2">
    <location>
        <begin position="1"/>
        <end position="19"/>
    </location>
</feature>
<keyword evidence="1" id="KW-1133">Transmembrane helix</keyword>
<evidence type="ECO:0000256" key="1">
    <source>
        <dbReference type="SAM" id="Phobius"/>
    </source>
</evidence>
<keyword evidence="2" id="KW-0732">Signal</keyword>
<protein>
    <submittedName>
        <fullName evidence="3">Uncharacterized protein</fullName>
    </submittedName>
</protein>